<dbReference type="AlphaFoldDB" id="A0A4Q7LII4"/>
<organism evidence="4 5">
    <name type="scientific">Sphaerotilus mobilis</name>
    <dbReference type="NCBI Taxonomy" id="47994"/>
    <lineage>
        <taxon>Bacteria</taxon>
        <taxon>Pseudomonadati</taxon>
        <taxon>Pseudomonadota</taxon>
        <taxon>Betaproteobacteria</taxon>
        <taxon>Burkholderiales</taxon>
        <taxon>Sphaerotilaceae</taxon>
        <taxon>Sphaerotilus</taxon>
    </lineage>
</organism>
<name>A0A4Q7LII4_9BURK</name>
<evidence type="ECO:0000256" key="3">
    <source>
        <dbReference type="RuleBase" id="RU003560"/>
    </source>
</evidence>
<comment type="cofactor">
    <cofactor evidence="1">
        <name>pyridoxal 5'-phosphate</name>
        <dbReference type="ChEBI" id="CHEBI:597326"/>
    </cofactor>
</comment>
<gene>
    <name evidence="4" type="ORF">EV685_2836</name>
</gene>
<keyword evidence="2 3" id="KW-0663">Pyridoxal phosphate</keyword>
<dbReference type="Proteomes" id="UP000293433">
    <property type="component" value="Unassembled WGS sequence"/>
</dbReference>
<dbReference type="Pfam" id="PF00202">
    <property type="entry name" value="Aminotran_3"/>
    <property type="match status" value="1"/>
</dbReference>
<dbReference type="EMBL" id="SGWV01000010">
    <property type="protein sequence ID" value="RZS53209.1"/>
    <property type="molecule type" value="Genomic_DNA"/>
</dbReference>
<dbReference type="InterPro" id="IPR005814">
    <property type="entry name" value="Aminotrans_3"/>
</dbReference>
<accession>A0A4Q7LII4</accession>
<evidence type="ECO:0000256" key="1">
    <source>
        <dbReference type="ARBA" id="ARBA00001933"/>
    </source>
</evidence>
<dbReference type="NCBIfam" id="NF005453">
    <property type="entry name" value="PRK07046.1"/>
    <property type="match status" value="1"/>
</dbReference>
<evidence type="ECO:0000313" key="4">
    <source>
        <dbReference type="EMBL" id="RZS53209.1"/>
    </source>
</evidence>
<dbReference type="PANTHER" id="PTHR43713">
    <property type="entry name" value="GLUTAMATE-1-SEMIALDEHYDE 2,1-AMINOMUTASE"/>
    <property type="match status" value="1"/>
</dbReference>
<dbReference type="GO" id="GO:0008483">
    <property type="term" value="F:transaminase activity"/>
    <property type="evidence" value="ECO:0007669"/>
    <property type="project" value="InterPro"/>
</dbReference>
<evidence type="ECO:0000313" key="5">
    <source>
        <dbReference type="Proteomes" id="UP000293433"/>
    </source>
</evidence>
<dbReference type="InterPro" id="IPR015424">
    <property type="entry name" value="PyrdxlP-dep_Trfase"/>
</dbReference>
<dbReference type="InterPro" id="IPR015421">
    <property type="entry name" value="PyrdxlP-dep_Trfase_major"/>
</dbReference>
<reference evidence="4 5" key="1">
    <citation type="submission" date="2019-02" db="EMBL/GenBank/DDBJ databases">
        <title>Genomic Encyclopedia of Type Strains, Phase IV (KMG-IV): sequencing the most valuable type-strain genomes for metagenomic binning, comparative biology and taxonomic classification.</title>
        <authorList>
            <person name="Goeker M."/>
        </authorList>
    </citation>
    <scope>NUCLEOTIDE SEQUENCE [LARGE SCALE GENOMIC DNA]</scope>
    <source>
        <strain evidence="4 5">DSM 10617</strain>
    </source>
</reference>
<dbReference type="Gene3D" id="3.40.640.10">
    <property type="entry name" value="Type I PLP-dependent aspartate aminotransferase-like (Major domain)"/>
    <property type="match status" value="1"/>
</dbReference>
<dbReference type="InterPro" id="IPR015422">
    <property type="entry name" value="PyrdxlP-dep_Trfase_small"/>
</dbReference>
<protein>
    <submittedName>
        <fullName evidence="4">Glutamate-1-semialdehyde 2,1-aminomutase</fullName>
    </submittedName>
</protein>
<comment type="similarity">
    <text evidence="3">Belongs to the class-III pyridoxal-phosphate-dependent aminotransferase family.</text>
</comment>
<dbReference type="SUPFAM" id="SSF53383">
    <property type="entry name" value="PLP-dependent transferases"/>
    <property type="match status" value="1"/>
</dbReference>
<dbReference type="Gene3D" id="3.90.1150.10">
    <property type="entry name" value="Aspartate Aminotransferase, domain 1"/>
    <property type="match status" value="1"/>
</dbReference>
<keyword evidence="5" id="KW-1185">Reference proteome</keyword>
<dbReference type="GO" id="GO:0030170">
    <property type="term" value="F:pyridoxal phosphate binding"/>
    <property type="evidence" value="ECO:0007669"/>
    <property type="project" value="InterPro"/>
</dbReference>
<proteinExistence type="inferred from homology"/>
<evidence type="ECO:0000256" key="2">
    <source>
        <dbReference type="ARBA" id="ARBA00022898"/>
    </source>
</evidence>
<sequence>MNDVSPRRRAPPLQALMARERQRYIDRQPRSMAQARRAAAHLMFGVPLHWMQDWGTPFPLQIDRAEGARVVDLDGHERADFCLGDTGAMFGHAPPAVVSALARQAGRGSTAMLAGEDAAVVGEHLAARFGLPQWQFAMSASDANRYVIRWLRAASGRPKVLVFDGCYHGTVDDVFVDLVDGRPVQRPSLLGQVHDLRLHTVVVPFNDLPALDAALAGGDVACVLAEPALTNVGMVLPAPGYWPAARERIRRAGTALVADETHTLSVGPGGMARAIGLDPDALVVGKAIGAGMPCAAYGFSSEWAERAMRAKLAAPPGHSGIGTTLSGNLLAMAAMRATLETLLTEAVYAPMLARATALAEGLRGLIARHGLPWCVTQLGARCEFQFCPTPPRDGAAAAAAMDPALEALIHLALVNQDVLITPFHNMLLCCPATGDEDVARLLAALDTILAELPRPA</sequence>
<dbReference type="PANTHER" id="PTHR43713:SF3">
    <property type="entry name" value="GLUTAMATE-1-SEMIALDEHYDE 2,1-AMINOMUTASE 1, CHLOROPLASTIC-RELATED"/>
    <property type="match status" value="1"/>
</dbReference>
<comment type="caution">
    <text evidence="4">The sequence shown here is derived from an EMBL/GenBank/DDBJ whole genome shotgun (WGS) entry which is preliminary data.</text>
</comment>